<dbReference type="AlphaFoldDB" id="A0A377HKV1"/>
<protein>
    <submittedName>
        <fullName evidence="1">Uncharacterized protein</fullName>
    </submittedName>
</protein>
<evidence type="ECO:0000313" key="2">
    <source>
        <dbReference type="Proteomes" id="UP000254512"/>
    </source>
</evidence>
<name>A0A377HKV1_GRIHO</name>
<accession>A0A377HKV1</accession>
<dbReference type="Proteomes" id="UP000254512">
    <property type="component" value="Unassembled WGS sequence"/>
</dbReference>
<dbReference type="InterPro" id="IPR015424">
    <property type="entry name" value="PyrdxlP-dep_Trfase"/>
</dbReference>
<organism evidence="1 2">
    <name type="scientific">Grimontia hollisae</name>
    <name type="common">Vibrio hollisae</name>
    <dbReference type="NCBI Taxonomy" id="673"/>
    <lineage>
        <taxon>Bacteria</taxon>
        <taxon>Pseudomonadati</taxon>
        <taxon>Pseudomonadota</taxon>
        <taxon>Gammaproteobacteria</taxon>
        <taxon>Vibrionales</taxon>
        <taxon>Vibrionaceae</taxon>
        <taxon>Grimontia</taxon>
    </lineage>
</organism>
<dbReference type="EMBL" id="UGHD01000002">
    <property type="protein sequence ID" value="STO56878.1"/>
    <property type="molecule type" value="Genomic_DNA"/>
</dbReference>
<evidence type="ECO:0000313" key="1">
    <source>
        <dbReference type="EMBL" id="STO56878.1"/>
    </source>
</evidence>
<dbReference type="RefSeq" id="WP_115659545.1">
    <property type="nucleotide sequence ID" value="NZ_UGHD01000002.1"/>
</dbReference>
<dbReference type="SUPFAM" id="SSF53383">
    <property type="entry name" value="PLP-dependent transferases"/>
    <property type="match status" value="1"/>
</dbReference>
<reference evidence="1 2" key="1">
    <citation type="submission" date="2018-06" db="EMBL/GenBank/DDBJ databases">
        <authorList>
            <consortium name="Pathogen Informatics"/>
            <person name="Doyle S."/>
        </authorList>
    </citation>
    <scope>NUCLEOTIDE SEQUENCE [LARGE SCALE GENOMIC DNA]</scope>
    <source>
        <strain evidence="1 2">NCTC11645</strain>
    </source>
</reference>
<proteinExistence type="predicted"/>
<sequence>MMSNIRHKVIGGEQELIFDNLYYGITNSGRSSLRWAIESMGLKKKNILVPDYICQVVIDVLIEKEVKLYFYRVNNDLSIDLDLNALKNIDAVYLVSYFNEQTETLKNALFTLSIPFIIDDVFGISRPSFNNPCHWVYFNSLRKITPIADYSQIISNRELADIVIDDLKSFAQLKYQAKDLKRRYLSSESNDEAPYLSTFITAEHLLDDSSGIYRPSGRSCMLANTFYRSISEETLHRQNNLAVAKQLLPDNLYIDVEPEFPSFLPIFLKKRDMVRKKLMKHNIFLAVHWPHLSIVSNHLSDNILSLPLDSRYTRFDIENICRIIIELAYET</sequence>
<dbReference type="InterPro" id="IPR015421">
    <property type="entry name" value="PyrdxlP-dep_Trfase_major"/>
</dbReference>
<dbReference type="Gene3D" id="3.40.640.10">
    <property type="entry name" value="Type I PLP-dependent aspartate aminotransferase-like (Major domain)"/>
    <property type="match status" value="1"/>
</dbReference>
<gene>
    <name evidence="1" type="ORF">NCTC11645_01253</name>
</gene>